<proteinExistence type="predicted"/>
<gene>
    <name evidence="2" type="ORF">SAMN05192589_103215</name>
</gene>
<organism evidence="2 3">
    <name type="scientific">Paracidovorax valerianellae</name>
    <dbReference type="NCBI Taxonomy" id="187868"/>
    <lineage>
        <taxon>Bacteria</taxon>
        <taxon>Pseudomonadati</taxon>
        <taxon>Pseudomonadota</taxon>
        <taxon>Betaproteobacteria</taxon>
        <taxon>Burkholderiales</taxon>
        <taxon>Comamonadaceae</taxon>
        <taxon>Paracidovorax</taxon>
    </lineage>
</organism>
<keyword evidence="1" id="KW-0472">Membrane</keyword>
<evidence type="ECO:0000256" key="1">
    <source>
        <dbReference type="SAM" id="Phobius"/>
    </source>
</evidence>
<feature type="transmembrane region" description="Helical" evidence="1">
    <location>
        <begin position="88"/>
        <end position="114"/>
    </location>
</feature>
<dbReference type="RefSeq" id="WP_092741458.1">
    <property type="nucleotide sequence ID" value="NZ_FMZC01000003.1"/>
</dbReference>
<feature type="transmembrane region" description="Helical" evidence="1">
    <location>
        <begin position="54"/>
        <end position="76"/>
    </location>
</feature>
<dbReference type="OrthoDB" id="8811685at2"/>
<evidence type="ECO:0008006" key="4">
    <source>
        <dbReference type="Google" id="ProtNLM"/>
    </source>
</evidence>
<protein>
    <recommendedName>
        <fullName evidence="4">Transmembrane protein</fullName>
    </recommendedName>
</protein>
<keyword evidence="1" id="KW-1133">Transmembrane helix</keyword>
<accession>A0A1G6PDL5</accession>
<reference evidence="2 3" key="1">
    <citation type="submission" date="2016-10" db="EMBL/GenBank/DDBJ databases">
        <authorList>
            <person name="de Groot N.N."/>
        </authorList>
    </citation>
    <scope>NUCLEOTIDE SEQUENCE [LARGE SCALE GENOMIC DNA]</scope>
    <source>
        <strain evidence="2 3">DSM 16619</strain>
    </source>
</reference>
<name>A0A1G6PDL5_9BURK</name>
<evidence type="ECO:0000313" key="2">
    <source>
        <dbReference type="EMBL" id="SDC78340.1"/>
    </source>
</evidence>
<dbReference type="AlphaFoldDB" id="A0A1G6PDL5"/>
<feature type="transmembrane region" description="Helical" evidence="1">
    <location>
        <begin position="12"/>
        <end position="34"/>
    </location>
</feature>
<dbReference type="EMBL" id="FMZC01000003">
    <property type="protein sequence ID" value="SDC78340.1"/>
    <property type="molecule type" value="Genomic_DNA"/>
</dbReference>
<sequence>MFDVKKVRATLLWAIPLYLGLMAGSCLLIRYEIIPTIVSVATLAPAVRIAPAALLAPFIALICAVALILGTMRAVPCSDESIKPIERFFTIVVLSSGVALLLIPVTSLVLRFYMPNLGYSICSDLKDNPTMWFTDWVRDPTWCVRGQSLEWVNEQGRAAAPPGTP</sequence>
<keyword evidence="3" id="KW-1185">Reference proteome</keyword>
<evidence type="ECO:0000313" key="3">
    <source>
        <dbReference type="Proteomes" id="UP000198781"/>
    </source>
</evidence>
<dbReference type="Proteomes" id="UP000198781">
    <property type="component" value="Unassembled WGS sequence"/>
</dbReference>
<keyword evidence="1" id="KW-0812">Transmembrane</keyword>
<dbReference type="PROSITE" id="PS51257">
    <property type="entry name" value="PROKAR_LIPOPROTEIN"/>
    <property type="match status" value="1"/>
</dbReference>